<dbReference type="AlphaFoldDB" id="A0A1J1IT05"/>
<name>A0A1J1IT05_9DIPT</name>
<reference evidence="2 3" key="1">
    <citation type="submission" date="2015-04" db="EMBL/GenBank/DDBJ databases">
        <authorList>
            <person name="Syromyatnikov M.Y."/>
            <person name="Popov V.N."/>
        </authorList>
    </citation>
    <scope>NUCLEOTIDE SEQUENCE [LARGE SCALE GENOMIC DNA]</scope>
</reference>
<keyword evidence="1" id="KW-1133">Transmembrane helix</keyword>
<gene>
    <name evidence="2" type="ORF">CLUMA_CG016048</name>
</gene>
<evidence type="ECO:0000313" key="2">
    <source>
        <dbReference type="EMBL" id="CRL02866.1"/>
    </source>
</evidence>
<organism evidence="2 3">
    <name type="scientific">Clunio marinus</name>
    <dbReference type="NCBI Taxonomy" id="568069"/>
    <lineage>
        <taxon>Eukaryota</taxon>
        <taxon>Metazoa</taxon>
        <taxon>Ecdysozoa</taxon>
        <taxon>Arthropoda</taxon>
        <taxon>Hexapoda</taxon>
        <taxon>Insecta</taxon>
        <taxon>Pterygota</taxon>
        <taxon>Neoptera</taxon>
        <taxon>Endopterygota</taxon>
        <taxon>Diptera</taxon>
        <taxon>Nematocera</taxon>
        <taxon>Chironomoidea</taxon>
        <taxon>Chironomidae</taxon>
        <taxon>Clunio</taxon>
    </lineage>
</organism>
<keyword evidence="3" id="KW-1185">Reference proteome</keyword>
<proteinExistence type="predicted"/>
<sequence length="119" mass="14425">MATSLTYEMPHLEVEEFPRVETVITTVTEVIREELPKIDTVATVELQRRDKFRGSEFCLQFWLALETFFWLSLFIVEVRYQFIFMRNDHLLDFINETDGYFYLFFGEELRYADQKVRSK</sequence>
<protein>
    <submittedName>
        <fullName evidence="2">CLUMA_CG016048, isoform A</fullName>
    </submittedName>
</protein>
<keyword evidence="1" id="KW-0472">Membrane</keyword>
<dbReference type="Proteomes" id="UP000183832">
    <property type="component" value="Unassembled WGS sequence"/>
</dbReference>
<evidence type="ECO:0000256" key="1">
    <source>
        <dbReference type="SAM" id="Phobius"/>
    </source>
</evidence>
<keyword evidence="1" id="KW-0812">Transmembrane</keyword>
<dbReference type="EMBL" id="CVRI01000058">
    <property type="protein sequence ID" value="CRL02866.1"/>
    <property type="molecule type" value="Genomic_DNA"/>
</dbReference>
<evidence type="ECO:0000313" key="3">
    <source>
        <dbReference type="Proteomes" id="UP000183832"/>
    </source>
</evidence>
<accession>A0A1J1IT05</accession>
<feature type="transmembrane region" description="Helical" evidence="1">
    <location>
        <begin position="59"/>
        <end position="76"/>
    </location>
</feature>